<dbReference type="EMBL" id="JADWDJ010000016">
    <property type="protein sequence ID" value="KAG5268852.1"/>
    <property type="molecule type" value="Genomic_DNA"/>
</dbReference>
<dbReference type="SMART" id="SM00248">
    <property type="entry name" value="ANK"/>
    <property type="match status" value="4"/>
</dbReference>
<feature type="region of interest" description="Disordered" evidence="4">
    <location>
        <begin position="154"/>
        <end position="173"/>
    </location>
</feature>
<feature type="compositionally biased region" description="Polar residues" evidence="4">
    <location>
        <begin position="71"/>
        <end position="85"/>
    </location>
</feature>
<organism evidence="5 6">
    <name type="scientific">Alosa alosa</name>
    <name type="common">allis shad</name>
    <dbReference type="NCBI Taxonomy" id="278164"/>
    <lineage>
        <taxon>Eukaryota</taxon>
        <taxon>Metazoa</taxon>
        <taxon>Chordata</taxon>
        <taxon>Craniata</taxon>
        <taxon>Vertebrata</taxon>
        <taxon>Euteleostomi</taxon>
        <taxon>Actinopterygii</taxon>
        <taxon>Neopterygii</taxon>
        <taxon>Teleostei</taxon>
        <taxon>Clupei</taxon>
        <taxon>Clupeiformes</taxon>
        <taxon>Clupeoidei</taxon>
        <taxon>Clupeidae</taxon>
        <taxon>Alosa</taxon>
    </lineage>
</organism>
<name>A0AAV6G639_9TELE</name>
<evidence type="ECO:0000313" key="6">
    <source>
        <dbReference type="Proteomes" id="UP000823561"/>
    </source>
</evidence>
<evidence type="ECO:0000256" key="2">
    <source>
        <dbReference type="ARBA" id="ARBA00023043"/>
    </source>
</evidence>
<dbReference type="PANTHER" id="PTHR24124:SF8">
    <property type="entry name" value="OCA DOMAIN-CONTAINING PROTEIN"/>
    <property type="match status" value="1"/>
</dbReference>
<dbReference type="PROSITE" id="PS50297">
    <property type="entry name" value="ANK_REP_REGION"/>
    <property type="match status" value="1"/>
</dbReference>
<evidence type="ECO:0000256" key="1">
    <source>
        <dbReference type="ARBA" id="ARBA00022737"/>
    </source>
</evidence>
<dbReference type="Proteomes" id="UP000823561">
    <property type="component" value="Chromosome 16"/>
</dbReference>
<feature type="region of interest" description="Disordered" evidence="4">
    <location>
        <begin position="69"/>
        <end position="91"/>
    </location>
</feature>
<gene>
    <name evidence="5" type="ORF">AALO_G00217210</name>
</gene>
<dbReference type="InterPro" id="IPR036770">
    <property type="entry name" value="Ankyrin_rpt-contain_sf"/>
</dbReference>
<keyword evidence="1" id="KW-0677">Repeat</keyword>
<protein>
    <recommendedName>
        <fullName evidence="7">NF-kappa-B inhibitor zeta</fullName>
    </recommendedName>
</protein>
<dbReference type="PANTHER" id="PTHR24124">
    <property type="entry name" value="ANKYRIN REPEAT FAMILY A"/>
    <property type="match status" value="1"/>
</dbReference>
<dbReference type="GO" id="GO:0010468">
    <property type="term" value="P:regulation of gene expression"/>
    <property type="evidence" value="ECO:0007669"/>
    <property type="project" value="TreeGrafter"/>
</dbReference>
<dbReference type="Pfam" id="PF12796">
    <property type="entry name" value="Ank_2"/>
    <property type="match status" value="1"/>
</dbReference>
<dbReference type="GO" id="GO:0005634">
    <property type="term" value="C:nucleus"/>
    <property type="evidence" value="ECO:0007669"/>
    <property type="project" value="TreeGrafter"/>
</dbReference>
<reference evidence="5" key="1">
    <citation type="submission" date="2020-10" db="EMBL/GenBank/DDBJ databases">
        <title>Chromosome-scale genome assembly of the Allis shad, Alosa alosa.</title>
        <authorList>
            <person name="Margot Z."/>
            <person name="Christophe K."/>
            <person name="Cabau C."/>
            <person name="Louis A."/>
            <person name="Berthelot C."/>
            <person name="Parey E."/>
            <person name="Roest Crollius H."/>
            <person name="Montfort J."/>
            <person name="Robinson-Rechavi M."/>
            <person name="Bucao C."/>
            <person name="Bouchez O."/>
            <person name="Gislard M."/>
            <person name="Lluch J."/>
            <person name="Milhes M."/>
            <person name="Lampietro C."/>
            <person name="Lopez Roques C."/>
            <person name="Donnadieu C."/>
            <person name="Braasch I."/>
            <person name="Desvignes T."/>
            <person name="Postlethwait J."/>
            <person name="Bobe J."/>
            <person name="Guiguen Y."/>
        </authorList>
    </citation>
    <scope>NUCLEOTIDE SEQUENCE</scope>
    <source>
        <strain evidence="5">M-15738</strain>
        <tissue evidence="5">Blood</tissue>
    </source>
</reference>
<comment type="caution">
    <text evidence="5">The sequence shown here is derived from an EMBL/GenBank/DDBJ whole genome shotgun (WGS) entry which is preliminary data.</text>
</comment>
<dbReference type="InterPro" id="IPR002110">
    <property type="entry name" value="Ankyrin_rpt"/>
</dbReference>
<evidence type="ECO:0000313" key="5">
    <source>
        <dbReference type="EMBL" id="KAG5268852.1"/>
    </source>
</evidence>
<accession>A0AAV6G639</accession>
<dbReference type="AlphaFoldDB" id="A0AAV6G639"/>
<evidence type="ECO:0000256" key="4">
    <source>
        <dbReference type="SAM" id="MobiDB-lite"/>
    </source>
</evidence>
<dbReference type="SUPFAM" id="SSF48403">
    <property type="entry name" value="Ankyrin repeat"/>
    <property type="match status" value="1"/>
</dbReference>
<evidence type="ECO:0008006" key="7">
    <source>
        <dbReference type="Google" id="ProtNLM"/>
    </source>
</evidence>
<keyword evidence="2 3" id="KW-0040">ANK repeat</keyword>
<evidence type="ECO:0000256" key="3">
    <source>
        <dbReference type="PROSITE-ProRule" id="PRU00023"/>
    </source>
</evidence>
<feature type="compositionally biased region" description="Polar residues" evidence="4">
    <location>
        <begin position="162"/>
        <end position="173"/>
    </location>
</feature>
<dbReference type="PROSITE" id="PS50088">
    <property type="entry name" value="ANK_REPEAT"/>
    <property type="match status" value="1"/>
</dbReference>
<proteinExistence type="predicted"/>
<feature type="repeat" description="ANK" evidence="3">
    <location>
        <begin position="289"/>
        <end position="321"/>
    </location>
</feature>
<sequence length="420" mass="47268">MPVRDLLRNIRIAKGMDPKDIQRMSAKASKGDKKRVKTSADRRNNQKKRNSVAQEELSIIVEVLEEDLKKSTSTHQPNKLVTSANRPEHNPLPEEFLPQTYFCEFSQKMEMAPSPEPTSPPAPSSPDGFFSFPCAEYRRSFSVLADSFGGYSSDDSEDFRASPQQYVADSPSSGDYQFPSYHDSCQSSPESACDFGLDYAEGSAISQEFHGFSQQGSYQQKEWSNDFFWNQVEREGNLLKRFSNRELLTPDRNGKLLLHRLVEEGKRAHVYIIAKRMADLNQLNAKDQEGKTALHMAAQKNQHVMVADLISLGANINERDLCGKTCLHLGAENGYVRVLEVIMNAMRDGVHVDLEVKDMNGLSILQSTVVSLSGMVQEGESRALQGHARLHALRKQQMMETLECLLQMESNVHNVEICMT</sequence>
<keyword evidence="6" id="KW-1185">Reference proteome</keyword>
<dbReference type="Gene3D" id="1.25.40.20">
    <property type="entry name" value="Ankyrin repeat-containing domain"/>
    <property type="match status" value="1"/>
</dbReference>
<feature type="region of interest" description="Disordered" evidence="4">
    <location>
        <begin position="14"/>
        <end position="54"/>
    </location>
</feature>